<feature type="transmembrane region" description="Helical" evidence="7">
    <location>
        <begin position="414"/>
        <end position="436"/>
    </location>
</feature>
<feature type="transmembrane region" description="Helical" evidence="7">
    <location>
        <begin position="725"/>
        <end position="750"/>
    </location>
</feature>
<evidence type="ECO:0000256" key="7">
    <source>
        <dbReference type="SAM" id="Phobius"/>
    </source>
</evidence>
<gene>
    <name evidence="10" type="ORF">SAMN02745244_02470</name>
</gene>
<reference evidence="10 11" key="1">
    <citation type="submission" date="2016-11" db="EMBL/GenBank/DDBJ databases">
        <authorList>
            <person name="Jaros S."/>
            <person name="Januszkiewicz K."/>
            <person name="Wedrychowicz H."/>
        </authorList>
    </citation>
    <scope>NUCLEOTIDE SEQUENCE [LARGE SCALE GENOMIC DNA]</scope>
    <source>
        <strain evidence="10 11">DSM 12906</strain>
    </source>
</reference>
<comment type="similarity">
    <text evidence="6">Belongs to the ABC-4 integral membrane protein family.</text>
</comment>
<dbReference type="InterPro" id="IPR025857">
    <property type="entry name" value="MacB_PCD"/>
</dbReference>
<feature type="transmembrane region" description="Helical" evidence="7">
    <location>
        <begin position="319"/>
        <end position="347"/>
    </location>
</feature>
<feature type="transmembrane region" description="Helical" evidence="7">
    <location>
        <begin position="442"/>
        <end position="468"/>
    </location>
</feature>
<accession>A0A1M6J5Z3</accession>
<organism evidence="10 11">
    <name type="scientific">Tessaracoccus bendigoensis DSM 12906</name>
    <dbReference type="NCBI Taxonomy" id="1123357"/>
    <lineage>
        <taxon>Bacteria</taxon>
        <taxon>Bacillati</taxon>
        <taxon>Actinomycetota</taxon>
        <taxon>Actinomycetes</taxon>
        <taxon>Propionibacteriales</taxon>
        <taxon>Propionibacteriaceae</taxon>
        <taxon>Tessaracoccus</taxon>
    </lineage>
</organism>
<protein>
    <submittedName>
        <fullName evidence="10">Putative ABC transport system permease protein</fullName>
    </submittedName>
</protein>
<dbReference type="GO" id="GO:0005886">
    <property type="term" value="C:plasma membrane"/>
    <property type="evidence" value="ECO:0007669"/>
    <property type="project" value="UniProtKB-SubCell"/>
</dbReference>
<dbReference type="STRING" id="1123357.SAMN02745244_02470"/>
<keyword evidence="2" id="KW-1003">Cell membrane</keyword>
<keyword evidence="4 7" id="KW-1133">Transmembrane helix</keyword>
<feature type="domain" description="MacB-like periplasmic core" evidence="9">
    <location>
        <begin position="17"/>
        <end position="241"/>
    </location>
</feature>
<keyword evidence="5 7" id="KW-0472">Membrane</keyword>
<evidence type="ECO:0000256" key="2">
    <source>
        <dbReference type="ARBA" id="ARBA00022475"/>
    </source>
</evidence>
<dbReference type="AlphaFoldDB" id="A0A1M6J5Z3"/>
<evidence type="ECO:0000259" key="8">
    <source>
        <dbReference type="Pfam" id="PF02687"/>
    </source>
</evidence>
<dbReference type="GO" id="GO:0022857">
    <property type="term" value="F:transmembrane transporter activity"/>
    <property type="evidence" value="ECO:0007669"/>
    <property type="project" value="TreeGrafter"/>
</dbReference>
<feature type="domain" description="MacB-like periplasmic core" evidence="9">
    <location>
        <begin position="497"/>
        <end position="690"/>
    </location>
</feature>
<feature type="transmembrane region" description="Helical" evidence="7">
    <location>
        <begin position="273"/>
        <end position="298"/>
    </location>
</feature>
<feature type="domain" description="ABC3 transporter permease C-terminal" evidence="8">
    <location>
        <begin position="276"/>
        <end position="396"/>
    </location>
</feature>
<dbReference type="Pfam" id="PF02687">
    <property type="entry name" value="FtsX"/>
    <property type="match status" value="2"/>
</dbReference>
<comment type="subcellular location">
    <subcellularLocation>
        <location evidence="1">Cell membrane</location>
        <topology evidence="1">Multi-pass membrane protein</topology>
    </subcellularLocation>
</comment>
<feature type="transmembrane region" description="Helical" evidence="7">
    <location>
        <begin position="771"/>
        <end position="804"/>
    </location>
</feature>
<dbReference type="RefSeq" id="WP_073188731.1">
    <property type="nucleotide sequence ID" value="NZ_FQZG01000047.1"/>
</dbReference>
<evidence type="ECO:0000256" key="5">
    <source>
        <dbReference type="ARBA" id="ARBA00023136"/>
    </source>
</evidence>
<sequence>MLGATLKSLWARKVRLLLSALSIVLGVAFVCGSLLFTNLLRSSFDQLVGGALGDVNVSAEAGGVVGFEGVNPDELPHLTPEQVAGIAEVDGVERAEGIVSSTQVFPLDKDDNLLSFPGAPGIGMNWHDALAVGGQVGARIVEGRAPEADDELVLDPATAERGGYTIGDQVRVSTPRDGIRSYRLVGTGTYGAGSTAGASYLFFTVTEAQAIVQGGADTFYAVWIQKTDGADAETVAAAVQAVLPEGFVAETGTELASTIQEQIDVGLGFINTFLLVFAGIALLIATLMILNTFSILVAQRAREIALLRAIGSVRSQIRASVLIEALIVGLIGATAGLLAGYGLAWAILAVLRVVGIDLGPVVPTMTWQAVVASYGIGIVVTLIAAYLPASRAARTRPVEAMVAAAQSGPEKQGVLPMVGIGLIEVGAAAMASAVWLPVPNPLVWFGVGTPLLLVGAVLATSVVGAPLVSLAGRIFHRLFGEVGRLAQLNAARQPRRTAATAATLMIGLTLVSTVAILAASTTASIGDRLAADQRGDFVISPVAYQPFDAKLADQARDVDGVEDVYAFYSSSVRLPGKDEPVDITGATAEGLERGTSLDLIAGSLAADGDARPAVISSEFAATHNLGLGQLLDLESPKGTAQVLITGIHDGGTALPVGQVIVTPETYALIADTSMVSSLVVFTDGDPEAARFGLQDAVRQYPSVALADVDEYVDARVDQFGQIFAVIYALLALAIIISVLGIVNTLALSVMERTREVGLLRAVGLTRGQLRLMITLEAVIVATLGAVLGVVIGVVAGAALVSLLGDQGIDKLVIPGWQLLVFVVLAAICGVLAAIGPARRAVRQDTLRAIAAE</sequence>
<feature type="domain" description="ABC3 transporter permease C-terminal" evidence="8">
    <location>
        <begin position="728"/>
        <end position="843"/>
    </location>
</feature>
<evidence type="ECO:0000259" key="9">
    <source>
        <dbReference type="Pfam" id="PF12704"/>
    </source>
</evidence>
<evidence type="ECO:0000256" key="1">
    <source>
        <dbReference type="ARBA" id="ARBA00004651"/>
    </source>
</evidence>
<name>A0A1M6J5Z3_9ACTN</name>
<feature type="transmembrane region" description="Helical" evidence="7">
    <location>
        <begin position="16"/>
        <end position="36"/>
    </location>
</feature>
<dbReference type="PANTHER" id="PTHR30572">
    <property type="entry name" value="MEMBRANE COMPONENT OF TRANSPORTER-RELATED"/>
    <property type="match status" value="1"/>
</dbReference>
<evidence type="ECO:0000313" key="10">
    <source>
        <dbReference type="EMBL" id="SHJ42130.1"/>
    </source>
</evidence>
<evidence type="ECO:0000256" key="6">
    <source>
        <dbReference type="ARBA" id="ARBA00038076"/>
    </source>
</evidence>
<dbReference type="Pfam" id="PF12704">
    <property type="entry name" value="MacB_PCD"/>
    <property type="match status" value="2"/>
</dbReference>
<dbReference type="PANTHER" id="PTHR30572:SF4">
    <property type="entry name" value="ABC TRANSPORTER PERMEASE YTRF"/>
    <property type="match status" value="1"/>
</dbReference>
<dbReference type="EMBL" id="FQZG01000047">
    <property type="protein sequence ID" value="SHJ42130.1"/>
    <property type="molecule type" value="Genomic_DNA"/>
</dbReference>
<proteinExistence type="inferred from homology"/>
<feature type="transmembrane region" description="Helical" evidence="7">
    <location>
        <begin position="498"/>
        <end position="519"/>
    </location>
</feature>
<evidence type="ECO:0000256" key="4">
    <source>
        <dbReference type="ARBA" id="ARBA00022989"/>
    </source>
</evidence>
<keyword evidence="3 7" id="KW-0812">Transmembrane</keyword>
<feature type="transmembrane region" description="Helical" evidence="7">
    <location>
        <begin position="816"/>
        <end position="837"/>
    </location>
</feature>
<dbReference type="InterPro" id="IPR003838">
    <property type="entry name" value="ABC3_permease_C"/>
</dbReference>
<dbReference type="Proteomes" id="UP000184512">
    <property type="component" value="Unassembled WGS sequence"/>
</dbReference>
<evidence type="ECO:0000256" key="3">
    <source>
        <dbReference type="ARBA" id="ARBA00022692"/>
    </source>
</evidence>
<dbReference type="OrthoDB" id="9780560at2"/>
<keyword evidence="11" id="KW-1185">Reference proteome</keyword>
<feature type="transmembrane region" description="Helical" evidence="7">
    <location>
        <begin position="367"/>
        <end position="387"/>
    </location>
</feature>
<evidence type="ECO:0000313" key="11">
    <source>
        <dbReference type="Proteomes" id="UP000184512"/>
    </source>
</evidence>
<dbReference type="InterPro" id="IPR050250">
    <property type="entry name" value="Macrolide_Exporter_MacB"/>
</dbReference>